<dbReference type="EMBL" id="FNJU01000018">
    <property type="protein sequence ID" value="SDP95250.1"/>
    <property type="molecule type" value="Genomic_DNA"/>
</dbReference>
<keyword evidence="2" id="KW-1185">Reference proteome</keyword>
<dbReference type="AlphaFoldDB" id="A0A1H0WXD2"/>
<name>A0A1H0WXD2_9BACI</name>
<accession>A0A1H0WXD2</accession>
<reference evidence="2" key="1">
    <citation type="submission" date="2016-10" db="EMBL/GenBank/DDBJ databases">
        <authorList>
            <person name="Varghese N."/>
            <person name="Submissions S."/>
        </authorList>
    </citation>
    <scope>NUCLEOTIDE SEQUENCE [LARGE SCALE GENOMIC DNA]</scope>
    <source>
        <strain evidence="2">IBRC-M10078</strain>
    </source>
</reference>
<protein>
    <submittedName>
        <fullName evidence="1">Uncharacterized protein</fullName>
    </submittedName>
</protein>
<proteinExistence type="predicted"/>
<evidence type="ECO:0000313" key="2">
    <source>
        <dbReference type="Proteomes" id="UP000199159"/>
    </source>
</evidence>
<evidence type="ECO:0000313" key="1">
    <source>
        <dbReference type="EMBL" id="SDP95250.1"/>
    </source>
</evidence>
<gene>
    <name evidence="1" type="ORF">SAMN05216565_11821</name>
</gene>
<sequence>MDELGKKIDKVSNQLTDLRIELWTTHTLFT</sequence>
<organism evidence="1 2">
    <name type="scientific">Litchfieldia salsa</name>
    <dbReference type="NCBI Taxonomy" id="930152"/>
    <lineage>
        <taxon>Bacteria</taxon>
        <taxon>Bacillati</taxon>
        <taxon>Bacillota</taxon>
        <taxon>Bacilli</taxon>
        <taxon>Bacillales</taxon>
        <taxon>Bacillaceae</taxon>
        <taxon>Litchfieldia</taxon>
    </lineage>
</organism>
<dbReference type="Proteomes" id="UP000199159">
    <property type="component" value="Unassembled WGS sequence"/>
</dbReference>
<dbReference type="STRING" id="930152.SAMN05216565_11821"/>